<reference evidence="5 6" key="1">
    <citation type="submission" date="2020-01" db="EMBL/GenBank/DDBJ databases">
        <title>Kibdelosporangium persica a novel Actinomycetes from a hot desert in Iran.</title>
        <authorList>
            <person name="Safaei N."/>
            <person name="Zaburannyi N."/>
            <person name="Mueller R."/>
            <person name="Wink J."/>
        </authorList>
    </citation>
    <scope>NUCLEOTIDE SEQUENCE [LARGE SCALE GENOMIC DNA]</scope>
    <source>
        <strain evidence="5 6">4NS15</strain>
    </source>
</reference>
<dbReference type="PANTHER" id="PTHR30061">
    <property type="entry name" value="MALTOSE-BINDING PERIPLASMIC PROTEIN"/>
    <property type="match status" value="1"/>
</dbReference>
<sequence length="421" mass="44495">MRCRIPFVVLMTSLLAVAACGRETQTGAAPQQPSSVGEGKATGEITVWAMGGEGENLGRLAAGFERENPGATVKVTPVPWDGAHNKLASSIAAGQTPDVSLIGTTWMGEFAKTGALQPTPSSFDRAAFFPGLWATTEVGGTSYGVPWYADTRSLYYRKDLAEKAGVRPPATWDELKSFAQALKDKGGAAQGINLQAGGTGAWQTFMPFGWQAGAELVDGEGKFTLDTPRMRTALEYYTSFHRSGLSSSDRLVPGAQVADFVSGKIGAFVSGAYDRSVILKQGGPEFASKYGVVELPKGERAASFAGGGDLVVFKNARNADGAWKFIRYLSRPDVQAEWFTIQADPPAVQSAWQDPALAKDDFLQVFGRQLKVAKAPPAIPTWEQVAAVIDGGIEQAARGTASVSDVLRTMQASAASIGTGN</sequence>
<dbReference type="Proteomes" id="UP000763557">
    <property type="component" value="Unassembled WGS sequence"/>
</dbReference>
<dbReference type="EMBL" id="JAAATY010000001">
    <property type="protein sequence ID" value="NRN63135.1"/>
    <property type="molecule type" value="Genomic_DNA"/>
</dbReference>
<dbReference type="InterPro" id="IPR006059">
    <property type="entry name" value="SBP"/>
</dbReference>
<dbReference type="CDD" id="cd14747">
    <property type="entry name" value="PBP2_MalE"/>
    <property type="match status" value="1"/>
</dbReference>
<feature type="chain" id="PRO_5045618394" evidence="4">
    <location>
        <begin position="19"/>
        <end position="421"/>
    </location>
</feature>
<dbReference type="SUPFAM" id="SSF53850">
    <property type="entry name" value="Periplasmic binding protein-like II"/>
    <property type="match status" value="1"/>
</dbReference>
<protein>
    <submittedName>
        <fullName evidence="5">Extracellular solute-binding protein family 1</fullName>
    </submittedName>
</protein>
<name>A0ABX2EWQ2_9PSEU</name>
<feature type="signal peptide" evidence="4">
    <location>
        <begin position="1"/>
        <end position="18"/>
    </location>
</feature>
<dbReference type="Gene3D" id="3.40.190.10">
    <property type="entry name" value="Periplasmic binding protein-like II"/>
    <property type="match status" value="2"/>
</dbReference>
<organism evidence="5 6">
    <name type="scientific">Kibdelosporangium persicum</name>
    <dbReference type="NCBI Taxonomy" id="2698649"/>
    <lineage>
        <taxon>Bacteria</taxon>
        <taxon>Bacillati</taxon>
        <taxon>Actinomycetota</taxon>
        <taxon>Actinomycetes</taxon>
        <taxon>Pseudonocardiales</taxon>
        <taxon>Pseudonocardiaceae</taxon>
        <taxon>Kibdelosporangium</taxon>
    </lineage>
</organism>
<proteinExistence type="inferred from homology"/>
<evidence type="ECO:0000256" key="3">
    <source>
        <dbReference type="ARBA" id="ARBA00022729"/>
    </source>
</evidence>
<evidence type="ECO:0000313" key="6">
    <source>
        <dbReference type="Proteomes" id="UP000763557"/>
    </source>
</evidence>
<keyword evidence="6" id="KW-1185">Reference proteome</keyword>
<dbReference type="Pfam" id="PF01547">
    <property type="entry name" value="SBP_bac_1"/>
    <property type="match status" value="1"/>
</dbReference>
<dbReference type="PANTHER" id="PTHR30061:SF50">
    <property type="entry name" value="MALTOSE_MALTODEXTRIN-BINDING PERIPLASMIC PROTEIN"/>
    <property type="match status" value="1"/>
</dbReference>
<evidence type="ECO:0000256" key="1">
    <source>
        <dbReference type="ARBA" id="ARBA00008520"/>
    </source>
</evidence>
<evidence type="ECO:0000313" key="5">
    <source>
        <dbReference type="EMBL" id="NRN63135.1"/>
    </source>
</evidence>
<keyword evidence="3 4" id="KW-0732">Signal</keyword>
<evidence type="ECO:0000256" key="2">
    <source>
        <dbReference type="ARBA" id="ARBA00022448"/>
    </source>
</evidence>
<keyword evidence="2" id="KW-0813">Transport</keyword>
<evidence type="ECO:0000256" key="4">
    <source>
        <dbReference type="SAM" id="SignalP"/>
    </source>
</evidence>
<accession>A0ABX2EWQ2</accession>
<dbReference type="PROSITE" id="PS51257">
    <property type="entry name" value="PROKAR_LIPOPROTEIN"/>
    <property type="match status" value="1"/>
</dbReference>
<gene>
    <name evidence="5" type="ORF">GC106_3360</name>
</gene>
<comment type="similarity">
    <text evidence="1">Belongs to the bacterial solute-binding protein 1 family.</text>
</comment>
<comment type="caution">
    <text evidence="5">The sequence shown here is derived from an EMBL/GenBank/DDBJ whole genome shotgun (WGS) entry which is preliminary data.</text>
</comment>